<dbReference type="Proteomes" id="UP000503540">
    <property type="component" value="Chromosome"/>
</dbReference>
<sequence length="133" mass="14159">MHIVQKPLYRNIIGLLGTVAAGLLTAATPAAADPQPLRIELGVTNGVCSRTQIFTAARVPLELVVVTAFNPTTQTHLLIPSKNVDLQLPNTWLWTPNSIDLGTNDPGVISYRVTSQPWSGSSQAGCQGIINFG</sequence>
<accession>A0A6G9YEB6</accession>
<proteinExistence type="predicted"/>
<name>A0A6G9YEB6_9NOCA</name>
<feature type="signal peptide" evidence="1">
    <location>
        <begin position="1"/>
        <end position="32"/>
    </location>
</feature>
<evidence type="ECO:0000256" key="1">
    <source>
        <dbReference type="SAM" id="SignalP"/>
    </source>
</evidence>
<dbReference type="EMBL" id="CP046172">
    <property type="protein sequence ID" value="QIS11470.1"/>
    <property type="molecule type" value="Genomic_DNA"/>
</dbReference>
<feature type="chain" id="PRO_5026174625" evidence="1">
    <location>
        <begin position="33"/>
        <end position="133"/>
    </location>
</feature>
<keyword evidence="3" id="KW-1185">Reference proteome</keyword>
<gene>
    <name evidence="2" type="ORF">F5544_17980</name>
</gene>
<protein>
    <submittedName>
        <fullName evidence="2">Uncharacterized protein</fullName>
    </submittedName>
</protein>
<keyword evidence="1" id="KW-0732">Signal</keyword>
<evidence type="ECO:0000313" key="2">
    <source>
        <dbReference type="EMBL" id="QIS11470.1"/>
    </source>
</evidence>
<dbReference type="AlphaFoldDB" id="A0A6G9YEB6"/>
<dbReference type="RefSeq" id="WP_167474273.1">
    <property type="nucleotide sequence ID" value="NZ_CP046172.1"/>
</dbReference>
<organism evidence="2 3">
    <name type="scientific">Nocardia arthritidis</name>
    <dbReference type="NCBI Taxonomy" id="228602"/>
    <lineage>
        <taxon>Bacteria</taxon>
        <taxon>Bacillati</taxon>
        <taxon>Actinomycetota</taxon>
        <taxon>Actinomycetes</taxon>
        <taxon>Mycobacteriales</taxon>
        <taxon>Nocardiaceae</taxon>
        <taxon>Nocardia</taxon>
    </lineage>
</organism>
<reference evidence="2 3" key="1">
    <citation type="journal article" date="2019" name="ACS Chem. Biol.">
        <title>Identification and Mobilization of a Cryptic Antibiotic Biosynthesis Gene Locus from a Human-Pathogenic Nocardia Isolate.</title>
        <authorList>
            <person name="Herisse M."/>
            <person name="Ishida K."/>
            <person name="Porter J.L."/>
            <person name="Howden B."/>
            <person name="Hertweck C."/>
            <person name="Stinear T.P."/>
            <person name="Pidot S.J."/>
        </authorList>
    </citation>
    <scope>NUCLEOTIDE SEQUENCE [LARGE SCALE GENOMIC DNA]</scope>
    <source>
        <strain evidence="2 3">AUSMDU00012717</strain>
    </source>
</reference>
<evidence type="ECO:0000313" key="3">
    <source>
        <dbReference type="Proteomes" id="UP000503540"/>
    </source>
</evidence>
<dbReference type="KEGG" id="nah:F5544_17980"/>